<evidence type="ECO:0000313" key="4">
    <source>
        <dbReference type="EMBL" id="MCS5708321.1"/>
    </source>
</evidence>
<evidence type="ECO:0000313" key="5">
    <source>
        <dbReference type="Proteomes" id="UP000051494"/>
    </source>
</evidence>
<sequence>MNKPLLWLSFIALTVASPVQAGMLGAKIPAAKPETEPQPSGSVSTGTVGSSRATNPNSAQRSSTAIGSQRSTGTVVPIDQNTAKMMENMGMTPQEAQAFLEKTKEMNPDELQKYLSSLRQGLESGKVAPSDIDSSVSADYRPYPERPHHANDKKTIAQKQNEEAFDELLGEVLPLSPQQIMQLQKFYDLSLQAKATPPTPPPTPHFNSLPVNLEPGSQAPVIRLAAGFVSTLLFVDRTGAPWPITAYSLGDPKNFNIQWDNQSNTMFVQSTKKYVHANMAVRLVGLNTPVMLTLVSGQKNVDFRVDLQLQARGPEAFPAVVEKTPYSTQVNADMINILDGIPPVGSLKLDVHGGPGQAWLFQDKVYYRSKVTLLSPAWMATVSSPDGTHVYEIMPTPYLLASKDGKTINIKLTGL</sequence>
<feature type="compositionally biased region" description="Polar residues" evidence="1">
    <location>
        <begin position="52"/>
        <end position="76"/>
    </location>
</feature>
<keyword evidence="2" id="KW-0732">Signal</keyword>
<dbReference type="Pfam" id="PF12293">
    <property type="entry name" value="T4BSS_DotH_IcmK"/>
    <property type="match status" value="1"/>
</dbReference>
<comment type="caution">
    <text evidence="3">The sequence shown here is derived from an EMBL/GenBank/DDBJ whole genome shotgun (WGS) entry which is preliminary data.</text>
</comment>
<dbReference type="STRING" id="437022.CC99x_00322"/>
<accession>A0A0Q9YHK0</accession>
<feature type="region of interest" description="Disordered" evidence="1">
    <location>
        <begin position="122"/>
        <end position="149"/>
    </location>
</feature>
<evidence type="ECO:0000256" key="2">
    <source>
        <dbReference type="SAM" id="SignalP"/>
    </source>
</evidence>
<proteinExistence type="predicted"/>
<dbReference type="PATRIC" id="fig|1590042.3.peg.337"/>
<dbReference type="Proteomes" id="UP000051494">
    <property type="component" value="Unassembled WGS sequence"/>
</dbReference>
<dbReference type="AlphaFoldDB" id="A0A0Q9YHK0"/>
<reference evidence="4" key="3">
    <citation type="submission" date="2021-06" db="EMBL/GenBank/DDBJ databases">
        <title>Genomic Description and Analysis of Intracellular Bacteria, Candidatus Berkiella cookevillensis and Candidatus Berkiella aquae.</title>
        <authorList>
            <person name="Kidane D.T."/>
            <person name="Mehari Y.T."/>
            <person name="Rice F.C."/>
            <person name="Arivett B.A."/>
            <person name="Farone A.L."/>
            <person name="Berk S.G."/>
            <person name="Farone M.B."/>
        </authorList>
    </citation>
    <scope>NUCLEOTIDE SEQUENCE</scope>
    <source>
        <strain evidence="4">CC99</strain>
    </source>
</reference>
<gene>
    <name evidence="3" type="ORF">CC99x_00322</name>
    <name evidence="4" type="ORF">CC99x_005320</name>
</gene>
<feature type="chain" id="PRO_5043129633" evidence="2">
    <location>
        <begin position="22"/>
        <end position="415"/>
    </location>
</feature>
<name>A0A0Q9YHK0_9GAMM</name>
<dbReference type="InterPro" id="IPR022073">
    <property type="entry name" value="T4BSS_DotH_IcmK"/>
</dbReference>
<feature type="region of interest" description="Disordered" evidence="1">
    <location>
        <begin position="31"/>
        <end position="76"/>
    </location>
</feature>
<feature type="compositionally biased region" description="Low complexity" evidence="1">
    <location>
        <begin position="40"/>
        <end position="51"/>
    </location>
</feature>
<organism evidence="3">
    <name type="scientific">Candidatus Berkiella cookevillensis</name>
    <dbReference type="NCBI Taxonomy" id="437022"/>
    <lineage>
        <taxon>Bacteria</taxon>
        <taxon>Pseudomonadati</taxon>
        <taxon>Pseudomonadota</taxon>
        <taxon>Gammaproteobacteria</taxon>
        <taxon>Candidatus Berkiellales</taxon>
        <taxon>Candidatus Berkiellaceae</taxon>
        <taxon>Candidatus Berkiella</taxon>
    </lineage>
</organism>
<dbReference type="EMBL" id="LKHV02000001">
    <property type="protein sequence ID" value="MCS5708321.1"/>
    <property type="molecule type" value="Genomic_DNA"/>
</dbReference>
<dbReference type="OrthoDB" id="8682498at2"/>
<feature type="signal peptide" evidence="2">
    <location>
        <begin position="1"/>
        <end position="21"/>
    </location>
</feature>
<reference evidence="3" key="1">
    <citation type="submission" date="2015-09" db="EMBL/GenBank/DDBJ databases">
        <title>Draft Genome Sequences of Two Novel Amoeba-resistant Intranuclear Bacteria, Candidatus Berkiella cookevillensis and Candidatus Berkiella aquae.</title>
        <authorList>
            <person name="Mehari Y.T."/>
            <person name="Arivett B.A."/>
            <person name="Farone A.L."/>
            <person name="Gunderson J.H."/>
            <person name="Farone M.B."/>
        </authorList>
    </citation>
    <scope>NUCLEOTIDE SEQUENCE [LARGE SCALE GENOMIC DNA]</scope>
    <source>
        <strain evidence="3">CC99</strain>
    </source>
</reference>
<evidence type="ECO:0000313" key="3">
    <source>
        <dbReference type="EMBL" id="KRG20101.1"/>
    </source>
</evidence>
<dbReference type="EMBL" id="LKHV01000001">
    <property type="protein sequence ID" value="KRG20101.1"/>
    <property type="molecule type" value="Genomic_DNA"/>
</dbReference>
<dbReference type="RefSeq" id="WP_057622953.1">
    <property type="nucleotide sequence ID" value="NZ_LKHV02000001.1"/>
</dbReference>
<protein>
    <submittedName>
        <fullName evidence="4">DotH/IcmK family type IV secretion protein</fullName>
    </submittedName>
</protein>
<keyword evidence="5" id="KW-1185">Reference proteome</keyword>
<reference evidence="4" key="2">
    <citation type="journal article" date="2016" name="Genome Announc.">
        <title>Draft Genome Sequences of Two Novel Amoeba-Resistant Intranuclear Bacteria, 'Candidatus Berkiella cookevillensis' and 'Candidatus Berkiella aquae'.</title>
        <authorList>
            <person name="Mehari Y.T."/>
            <person name="Arivett B.A."/>
            <person name="Farone A.L."/>
            <person name="Gunderson J.H."/>
            <person name="Farone M.B."/>
        </authorList>
    </citation>
    <scope>NUCLEOTIDE SEQUENCE</scope>
    <source>
        <strain evidence="4">CC99</strain>
    </source>
</reference>
<evidence type="ECO:0000256" key="1">
    <source>
        <dbReference type="SAM" id="MobiDB-lite"/>
    </source>
</evidence>